<evidence type="ECO:0000256" key="1">
    <source>
        <dbReference type="SAM" id="MobiDB-lite"/>
    </source>
</evidence>
<name>A0A197JFK5_9FUNG</name>
<feature type="compositionally biased region" description="Pro residues" evidence="1">
    <location>
        <begin position="1"/>
        <end position="17"/>
    </location>
</feature>
<dbReference type="AlphaFoldDB" id="A0A197JFK5"/>
<dbReference type="Proteomes" id="UP000078512">
    <property type="component" value="Unassembled WGS sequence"/>
</dbReference>
<protein>
    <submittedName>
        <fullName evidence="2">Uncharacterized protein</fullName>
    </submittedName>
</protein>
<evidence type="ECO:0000313" key="3">
    <source>
        <dbReference type="Proteomes" id="UP000078512"/>
    </source>
</evidence>
<sequence>MPSPTPEPQSHSPPPLPDNAEDIDPPGRYWFEPIPDPNIPLPDAYRLILHIRHISQPDWTLARTDLSPIPEWTHNPNTQSHEDFCTAIQDRLDWLLQGHYVWPQPTFPYVRPAHAPFESEMYLEMNEDDYHKHLETAWWKIRNMVGHNDVFLHIHVCVLEPPEDSTELQTPVALGNSVESAALDAPVSPTAQDILVGPTEQLSLLEHHSGLDAEVVHQATQDQDMDAEGVMDPQRPLLNGSAQGPSLALPVATGHLFLDGEDDVEDFSSSLATRVVMETPVVSLGADEFFTQERSVIHETDNFA</sequence>
<evidence type="ECO:0000313" key="2">
    <source>
        <dbReference type="EMBL" id="OAQ23783.1"/>
    </source>
</evidence>
<feature type="region of interest" description="Disordered" evidence="1">
    <location>
        <begin position="1"/>
        <end position="28"/>
    </location>
</feature>
<organism evidence="2 3">
    <name type="scientific">Linnemannia elongata AG-77</name>
    <dbReference type="NCBI Taxonomy" id="1314771"/>
    <lineage>
        <taxon>Eukaryota</taxon>
        <taxon>Fungi</taxon>
        <taxon>Fungi incertae sedis</taxon>
        <taxon>Mucoromycota</taxon>
        <taxon>Mortierellomycotina</taxon>
        <taxon>Mortierellomycetes</taxon>
        <taxon>Mortierellales</taxon>
        <taxon>Mortierellaceae</taxon>
        <taxon>Linnemannia</taxon>
    </lineage>
</organism>
<dbReference type="EMBL" id="KV442108">
    <property type="protein sequence ID" value="OAQ23783.1"/>
    <property type="molecule type" value="Genomic_DNA"/>
</dbReference>
<gene>
    <name evidence="2" type="ORF">K457DRAFT_903640</name>
</gene>
<reference evidence="2 3" key="1">
    <citation type="submission" date="2016-05" db="EMBL/GenBank/DDBJ databases">
        <title>Genome sequencing reveals origins of a unique bacterial endosymbiosis in the earliest lineages of terrestrial Fungi.</title>
        <authorList>
            <consortium name="DOE Joint Genome Institute"/>
            <person name="Uehling J."/>
            <person name="Gryganskyi A."/>
            <person name="Hameed K."/>
            <person name="Tschaplinski T."/>
            <person name="Misztal P."/>
            <person name="Wu S."/>
            <person name="Desiro A."/>
            <person name="Vande Pol N."/>
            <person name="Du Z.-Y."/>
            <person name="Zienkiewicz A."/>
            <person name="Zienkiewicz K."/>
            <person name="Morin E."/>
            <person name="Tisserant E."/>
            <person name="Splivallo R."/>
            <person name="Hainaut M."/>
            <person name="Henrissat B."/>
            <person name="Ohm R."/>
            <person name="Kuo A."/>
            <person name="Yan J."/>
            <person name="Lipzen A."/>
            <person name="Nolan M."/>
            <person name="Labutti K."/>
            <person name="Barry K."/>
            <person name="Goldstein A."/>
            <person name="Labbe J."/>
            <person name="Schadt C."/>
            <person name="Tuskan G."/>
            <person name="Grigoriev I."/>
            <person name="Martin F."/>
            <person name="Vilgalys R."/>
            <person name="Bonito G."/>
        </authorList>
    </citation>
    <scope>NUCLEOTIDE SEQUENCE [LARGE SCALE GENOMIC DNA]</scope>
    <source>
        <strain evidence="2 3">AG-77</strain>
    </source>
</reference>
<keyword evidence="3" id="KW-1185">Reference proteome</keyword>
<accession>A0A197JFK5</accession>
<dbReference type="OrthoDB" id="10588006at2759"/>
<proteinExistence type="predicted"/>